<dbReference type="OrthoDB" id="6630707at2759"/>
<dbReference type="InterPro" id="IPR008906">
    <property type="entry name" value="HATC_C_dom"/>
</dbReference>
<evidence type="ECO:0000313" key="9">
    <source>
        <dbReference type="EnsemblMetazoa" id="XP_029348445.1"/>
    </source>
</evidence>
<evidence type="ECO:0000259" key="7">
    <source>
        <dbReference type="Pfam" id="PF04937"/>
    </source>
</evidence>
<dbReference type="EnsemblMetazoa" id="XM_029492585.1">
    <property type="protein sequence ID" value="XP_029348445.1"/>
    <property type="gene ID" value="LOC103309162"/>
</dbReference>
<dbReference type="Pfam" id="PF05699">
    <property type="entry name" value="Dimer_Tnp_hAT"/>
    <property type="match status" value="1"/>
</dbReference>
<dbReference type="GO" id="GO:0046983">
    <property type="term" value="F:protein dimerization activity"/>
    <property type="evidence" value="ECO:0007669"/>
    <property type="project" value="InterPro"/>
</dbReference>
<protein>
    <recommendedName>
        <fullName evidence="11">Zinc finger bed domain-containing protein 1-like</fullName>
    </recommendedName>
</protein>
<dbReference type="Proteomes" id="UP000007819">
    <property type="component" value="Chromosome X"/>
</dbReference>
<keyword evidence="3" id="KW-0863">Zinc-finger</keyword>
<dbReference type="Pfam" id="PF04937">
    <property type="entry name" value="DUF659"/>
    <property type="match status" value="1"/>
</dbReference>
<evidence type="ECO:0000256" key="1">
    <source>
        <dbReference type="ARBA" id="ARBA00004123"/>
    </source>
</evidence>
<dbReference type="SUPFAM" id="SSF140996">
    <property type="entry name" value="Hermes dimerisation domain"/>
    <property type="match status" value="1"/>
</dbReference>
<dbReference type="InterPro" id="IPR007021">
    <property type="entry name" value="DUF659"/>
</dbReference>
<feature type="region of interest" description="Disordered" evidence="6">
    <location>
        <begin position="498"/>
        <end position="571"/>
    </location>
</feature>
<comment type="subcellular location">
    <subcellularLocation>
        <location evidence="1">Nucleus</location>
    </subcellularLocation>
</comment>
<dbReference type="KEGG" id="api:103309162"/>
<feature type="domain" description="DUF659" evidence="7">
    <location>
        <begin position="46"/>
        <end position="198"/>
    </location>
</feature>
<dbReference type="GO" id="GO:0005634">
    <property type="term" value="C:nucleus"/>
    <property type="evidence" value="ECO:0007669"/>
    <property type="project" value="UniProtKB-SubCell"/>
</dbReference>
<accession>A0A8R2JX50</accession>
<sequence>MSNEEKLRLDELMARAIFSSTVPFSIVENTHWINFFKALRPSYTPPSRYVLSKRLLNNEYERISCEVNNKIKNSKVYGIQIDGWSNIRNESIMNIIVTTPKPFVFKTIDCNTERHTGEYIATELGKVIDDLDRNKCLGVVTDNASSMKKAWILLQKDDRYKNLPIAFYSCICHTLNLLIADIIKLKSCMEIEKKSKNIVKNIISSHILKANFTNIQKTKKIDCSLKLPVKTRWGSLCICLKSLHKNKNVLQQLSVSEDLSVIERLDKSVKQSILSDEFWELVESIITLISPITIWITKLESDIPRLSDVPAALNDIKNNVMLQMSTSPLLLEEQNILNEAFDKRYDMAIHPIHYAANVLDPKYQGKDLPQGCDVEGIVYIQKVADKLLTPNEYNKIIIELAEYRSHEGLWAKDILWNNIDDIEARIWWNGLCSNTSLSKVASAILSLPASSAATERSFSSYSLIHTKRRNRLTNLTAKKLLFIYEHINNLDLEVSKHSKPVKSVQTNQESLTINNDDDEGSCSYQACSSSSENEEEYYNTDDIVVESEGDQYGETDSSDDDFFNSIKPTLA</sequence>
<keyword evidence="10" id="KW-1185">Reference proteome</keyword>
<evidence type="ECO:0000313" key="10">
    <source>
        <dbReference type="Proteomes" id="UP000007819"/>
    </source>
</evidence>
<keyword evidence="2" id="KW-0479">Metal-binding</keyword>
<keyword evidence="4" id="KW-0862">Zinc</keyword>
<feature type="compositionally biased region" description="Polar residues" evidence="6">
    <location>
        <begin position="503"/>
        <end position="514"/>
    </location>
</feature>
<evidence type="ECO:0000256" key="4">
    <source>
        <dbReference type="ARBA" id="ARBA00022833"/>
    </source>
</evidence>
<evidence type="ECO:0000256" key="3">
    <source>
        <dbReference type="ARBA" id="ARBA00022771"/>
    </source>
</evidence>
<feature type="compositionally biased region" description="Low complexity" evidence="6">
    <location>
        <begin position="521"/>
        <end position="531"/>
    </location>
</feature>
<dbReference type="SUPFAM" id="SSF53098">
    <property type="entry name" value="Ribonuclease H-like"/>
    <property type="match status" value="1"/>
</dbReference>
<keyword evidence="5" id="KW-0539">Nucleus</keyword>
<dbReference type="InterPro" id="IPR012337">
    <property type="entry name" value="RNaseH-like_sf"/>
</dbReference>
<evidence type="ECO:0000256" key="5">
    <source>
        <dbReference type="ARBA" id="ARBA00023242"/>
    </source>
</evidence>
<dbReference type="RefSeq" id="XP_029348445.1">
    <property type="nucleotide sequence ID" value="XM_029492585.1"/>
</dbReference>
<dbReference type="GeneID" id="103309162"/>
<name>A0A8R2JX50_ACYPI</name>
<evidence type="ECO:0008006" key="11">
    <source>
        <dbReference type="Google" id="ProtNLM"/>
    </source>
</evidence>
<feature type="domain" description="HAT C-terminal dimerisation" evidence="8">
    <location>
        <begin position="405"/>
        <end position="485"/>
    </location>
</feature>
<dbReference type="PANTHER" id="PTHR46481:SF10">
    <property type="entry name" value="ZINC FINGER BED DOMAIN-CONTAINING PROTEIN 39"/>
    <property type="match status" value="1"/>
</dbReference>
<evidence type="ECO:0000259" key="8">
    <source>
        <dbReference type="Pfam" id="PF05699"/>
    </source>
</evidence>
<reference evidence="10" key="1">
    <citation type="submission" date="2010-06" db="EMBL/GenBank/DDBJ databases">
        <authorList>
            <person name="Jiang H."/>
            <person name="Abraham K."/>
            <person name="Ali S."/>
            <person name="Alsbrooks S.L."/>
            <person name="Anim B.N."/>
            <person name="Anosike U.S."/>
            <person name="Attaway T."/>
            <person name="Bandaranaike D.P."/>
            <person name="Battles P.K."/>
            <person name="Bell S.N."/>
            <person name="Bell A.V."/>
            <person name="Beltran B."/>
            <person name="Bickham C."/>
            <person name="Bustamante Y."/>
            <person name="Caleb T."/>
            <person name="Canada A."/>
            <person name="Cardenas V."/>
            <person name="Carter K."/>
            <person name="Chacko J."/>
            <person name="Chandrabose M.N."/>
            <person name="Chavez D."/>
            <person name="Chavez A."/>
            <person name="Chen L."/>
            <person name="Chu H.-S."/>
            <person name="Claassen K.J."/>
            <person name="Cockrell R."/>
            <person name="Collins M."/>
            <person name="Cooper J.A."/>
            <person name="Cree A."/>
            <person name="Curry S.M."/>
            <person name="Da Y."/>
            <person name="Dao M.D."/>
            <person name="Das B."/>
            <person name="Davila M.-L."/>
            <person name="Davy-Carroll L."/>
            <person name="Denson S."/>
            <person name="Dinh H."/>
            <person name="Ebong V.E."/>
            <person name="Edwards J.R."/>
            <person name="Egan A."/>
            <person name="El-Daye J."/>
            <person name="Escobedo L."/>
            <person name="Fernandez S."/>
            <person name="Fernando P.R."/>
            <person name="Flagg N."/>
            <person name="Forbes L.D."/>
            <person name="Fowler R.G."/>
            <person name="Fu Q."/>
            <person name="Gabisi R.A."/>
            <person name="Ganer J."/>
            <person name="Garbino Pronczuk A."/>
            <person name="Garcia R.M."/>
            <person name="Garner T."/>
            <person name="Garrett T.E."/>
            <person name="Gonzalez D.A."/>
            <person name="Hamid H."/>
            <person name="Hawkins E.S."/>
            <person name="Hirani K."/>
            <person name="Hogues M.E."/>
            <person name="Hollins B."/>
            <person name="Hsiao C.-H."/>
            <person name="Jabil R."/>
            <person name="James M.L."/>
            <person name="Jhangiani S.N."/>
            <person name="Johnson B."/>
            <person name="Johnson Q."/>
            <person name="Joshi V."/>
            <person name="Kalu J.B."/>
            <person name="Kam C."/>
            <person name="Kashfia A."/>
            <person name="Keebler J."/>
            <person name="Kisamo H."/>
            <person name="Kovar C.L."/>
            <person name="Lago L.A."/>
            <person name="Lai C.-Y."/>
            <person name="Laidlaw J."/>
            <person name="Lara F."/>
            <person name="Le T.-K."/>
            <person name="Lee S.L."/>
            <person name="Legall F.H."/>
            <person name="Lemon S.J."/>
            <person name="Lewis L.R."/>
            <person name="Li B."/>
            <person name="Liu Y."/>
            <person name="Liu Y.-S."/>
            <person name="Lopez J."/>
            <person name="Lozado R.J."/>
            <person name="Lu J."/>
            <person name="Madu R.C."/>
            <person name="Maheshwari M."/>
            <person name="Maheshwari R."/>
            <person name="Malloy K."/>
            <person name="Martinez E."/>
            <person name="Mathew T."/>
            <person name="Mercado I.C."/>
            <person name="Mercado C."/>
            <person name="Meyer B."/>
            <person name="Montgomery K."/>
            <person name="Morgan M.B."/>
            <person name="Munidasa M."/>
            <person name="Nazareth L.V."/>
            <person name="Nelson J."/>
            <person name="Ng B.M."/>
            <person name="Nguyen N.B."/>
            <person name="Nguyen P.Q."/>
            <person name="Nguyen T."/>
            <person name="Obregon M."/>
            <person name="Okwuonu G.O."/>
            <person name="Onwere C.G."/>
            <person name="Orozco G."/>
            <person name="Parra A."/>
            <person name="Patel S."/>
            <person name="Patil S."/>
            <person name="Perez A."/>
            <person name="Perez Y."/>
            <person name="Pham C."/>
            <person name="Primus E.L."/>
            <person name="Pu L.-L."/>
            <person name="Puazo M."/>
            <person name="Qin X."/>
            <person name="Quiroz J.B."/>
            <person name="Reese J."/>
            <person name="Richards S."/>
            <person name="Rives C.M."/>
            <person name="Robberts R."/>
            <person name="Ruiz S.J."/>
            <person name="Ruiz M.J."/>
            <person name="Santibanez J."/>
            <person name="Schneider B.W."/>
            <person name="Sisson I."/>
            <person name="Smith M."/>
            <person name="Sodergren E."/>
            <person name="Song X.-Z."/>
            <person name="Song B.B."/>
            <person name="Summersgill H."/>
            <person name="Thelus R."/>
            <person name="Thornton R.D."/>
            <person name="Trejos Z.Y."/>
            <person name="Usmani K."/>
            <person name="Vattathil S."/>
            <person name="Villasana D."/>
            <person name="Walker D.L."/>
            <person name="Wang S."/>
            <person name="Wang K."/>
            <person name="White C.S."/>
            <person name="Williams A.C."/>
            <person name="Williamson J."/>
            <person name="Wilson K."/>
            <person name="Woghiren I.O."/>
            <person name="Woodworth J.R."/>
            <person name="Worley K.C."/>
            <person name="Wright R.A."/>
            <person name="Wu W."/>
            <person name="Young L."/>
            <person name="Zhang L."/>
            <person name="Zhang J."/>
            <person name="Zhu Y."/>
            <person name="Muzny D.M."/>
            <person name="Weinstock G."/>
            <person name="Gibbs R.A."/>
        </authorList>
    </citation>
    <scope>NUCLEOTIDE SEQUENCE [LARGE SCALE GENOMIC DNA]</scope>
    <source>
        <strain evidence="10">LSR1</strain>
    </source>
</reference>
<evidence type="ECO:0000256" key="6">
    <source>
        <dbReference type="SAM" id="MobiDB-lite"/>
    </source>
</evidence>
<dbReference type="InterPro" id="IPR052035">
    <property type="entry name" value="ZnF_BED_domain_contain"/>
</dbReference>
<dbReference type="AlphaFoldDB" id="A0A8R2JX50"/>
<feature type="compositionally biased region" description="Acidic residues" evidence="6">
    <location>
        <begin position="532"/>
        <end position="562"/>
    </location>
</feature>
<organism evidence="9 10">
    <name type="scientific">Acyrthosiphon pisum</name>
    <name type="common">Pea aphid</name>
    <dbReference type="NCBI Taxonomy" id="7029"/>
    <lineage>
        <taxon>Eukaryota</taxon>
        <taxon>Metazoa</taxon>
        <taxon>Ecdysozoa</taxon>
        <taxon>Arthropoda</taxon>
        <taxon>Hexapoda</taxon>
        <taxon>Insecta</taxon>
        <taxon>Pterygota</taxon>
        <taxon>Neoptera</taxon>
        <taxon>Paraneoptera</taxon>
        <taxon>Hemiptera</taxon>
        <taxon>Sternorrhyncha</taxon>
        <taxon>Aphidomorpha</taxon>
        <taxon>Aphidoidea</taxon>
        <taxon>Aphididae</taxon>
        <taxon>Macrosiphini</taxon>
        <taxon>Acyrthosiphon</taxon>
    </lineage>
</organism>
<evidence type="ECO:0000256" key="2">
    <source>
        <dbReference type="ARBA" id="ARBA00022723"/>
    </source>
</evidence>
<dbReference type="PANTHER" id="PTHR46481">
    <property type="entry name" value="ZINC FINGER BED DOMAIN-CONTAINING PROTEIN 4"/>
    <property type="match status" value="1"/>
</dbReference>
<proteinExistence type="predicted"/>
<reference evidence="9" key="2">
    <citation type="submission" date="2022-06" db="UniProtKB">
        <authorList>
            <consortium name="EnsemblMetazoa"/>
        </authorList>
    </citation>
    <scope>IDENTIFICATION</scope>
</reference>
<dbReference type="GO" id="GO:0008270">
    <property type="term" value="F:zinc ion binding"/>
    <property type="evidence" value="ECO:0007669"/>
    <property type="project" value="UniProtKB-KW"/>
</dbReference>